<name>A0A1D1ZI42_9ARAE</name>
<keyword evidence="3" id="KW-1133">Transmembrane helix</keyword>
<evidence type="ECO:0000256" key="3">
    <source>
        <dbReference type="ARBA" id="ARBA00022989"/>
    </source>
</evidence>
<dbReference type="GO" id="GO:0016020">
    <property type="term" value="C:membrane"/>
    <property type="evidence" value="ECO:0007669"/>
    <property type="project" value="UniProtKB-SubCell"/>
</dbReference>
<dbReference type="PANTHER" id="PTHR31509">
    <property type="entry name" value="BPS1-LIKE PROTEIN"/>
    <property type="match status" value="1"/>
</dbReference>
<organism evidence="7">
    <name type="scientific">Anthurium amnicola</name>
    <dbReference type="NCBI Taxonomy" id="1678845"/>
    <lineage>
        <taxon>Eukaryota</taxon>
        <taxon>Viridiplantae</taxon>
        <taxon>Streptophyta</taxon>
        <taxon>Embryophyta</taxon>
        <taxon>Tracheophyta</taxon>
        <taxon>Spermatophyta</taxon>
        <taxon>Magnoliopsida</taxon>
        <taxon>Liliopsida</taxon>
        <taxon>Araceae</taxon>
        <taxon>Pothoideae</taxon>
        <taxon>Potheae</taxon>
        <taxon>Anthurium</taxon>
    </lineage>
</organism>
<comment type="similarity">
    <text evidence="5">Belongs to the ROH1 family.</text>
</comment>
<reference evidence="7" key="1">
    <citation type="submission" date="2015-07" db="EMBL/GenBank/DDBJ databases">
        <title>Transcriptome Assembly of Anthurium amnicola.</title>
        <authorList>
            <person name="Suzuki J."/>
        </authorList>
    </citation>
    <scope>NUCLEOTIDE SEQUENCE</scope>
</reference>
<protein>
    <submittedName>
        <fullName evidence="7">Putative competence-damage inducible protein</fullName>
    </submittedName>
</protein>
<keyword evidence="4" id="KW-0472">Membrane</keyword>
<keyword evidence="6" id="KW-0732">Signal</keyword>
<keyword evidence="2" id="KW-0812">Transmembrane</keyword>
<comment type="subcellular location">
    <subcellularLocation>
        <location evidence="1">Membrane</location>
        <topology evidence="1">Single-pass membrane protein</topology>
    </subcellularLocation>
</comment>
<evidence type="ECO:0000256" key="4">
    <source>
        <dbReference type="ARBA" id="ARBA00023136"/>
    </source>
</evidence>
<feature type="chain" id="PRO_5012000577" evidence="6">
    <location>
        <begin position="16"/>
        <end position="139"/>
    </location>
</feature>
<evidence type="ECO:0000256" key="2">
    <source>
        <dbReference type="ARBA" id="ARBA00022692"/>
    </source>
</evidence>
<evidence type="ECO:0000313" key="7">
    <source>
        <dbReference type="EMBL" id="JAT66636.1"/>
    </source>
</evidence>
<dbReference type="EMBL" id="GDJX01001300">
    <property type="protein sequence ID" value="JAT66636.1"/>
    <property type="molecule type" value="Transcribed_RNA"/>
</dbReference>
<evidence type="ECO:0000256" key="6">
    <source>
        <dbReference type="SAM" id="SignalP"/>
    </source>
</evidence>
<proteinExistence type="inferred from homology"/>
<accession>A0A1D1ZI42</accession>
<evidence type="ECO:0000256" key="5">
    <source>
        <dbReference type="ARBA" id="ARBA00035114"/>
    </source>
</evidence>
<gene>
    <name evidence="7" type="primary">cinA_2</name>
    <name evidence="7" type="ORF">g.124539</name>
</gene>
<feature type="signal peptide" evidence="6">
    <location>
        <begin position="1"/>
        <end position="15"/>
    </location>
</feature>
<evidence type="ECO:0000256" key="1">
    <source>
        <dbReference type="ARBA" id="ARBA00004167"/>
    </source>
</evidence>
<dbReference type="InterPro" id="IPR008511">
    <property type="entry name" value="ROH1-like"/>
</dbReference>
<dbReference type="Pfam" id="PF05633">
    <property type="entry name" value="ROH1-like"/>
    <property type="match status" value="1"/>
</dbReference>
<dbReference type="AlphaFoldDB" id="A0A1D1ZI42"/>
<sequence length="139" mass="15850">MNTVLLFVMWALVAAIPCQDRGLRTDPLLGAAAAPMTLLQERIVEESKKRYRRDSNSLLEEIHDIEKRSRHLAELTDPSQYPLAEDKELELRQWVQGLSLVCKSLKDGLDPLERQVRDVFHRIVRSRTDGLDCLGQAAT</sequence>